<protein>
    <submittedName>
        <fullName evidence="2">Predicted protein</fullName>
    </submittedName>
</protein>
<dbReference type="KEGG" id="mpp:MICPUCDRAFT_43381"/>
<name>C1N9L5_MICPC</name>
<proteinExistence type="predicted"/>
<dbReference type="GeneID" id="9689916"/>
<dbReference type="Proteomes" id="UP000001876">
    <property type="component" value="Unassembled WGS sequence"/>
</dbReference>
<accession>C1N9L5</accession>
<dbReference type="InterPro" id="IPR000048">
    <property type="entry name" value="IQ_motif_EF-hand-BS"/>
</dbReference>
<evidence type="ECO:0000313" key="3">
    <source>
        <dbReference type="Proteomes" id="UP000001876"/>
    </source>
</evidence>
<evidence type="ECO:0000313" key="2">
    <source>
        <dbReference type="EMBL" id="EEH51210.1"/>
    </source>
</evidence>
<dbReference type="EMBL" id="GG663751">
    <property type="protein sequence ID" value="EEH51210.1"/>
    <property type="molecule type" value="Genomic_DNA"/>
</dbReference>
<gene>
    <name evidence="2" type="ORF">MICPUCDRAFT_43381</name>
</gene>
<evidence type="ECO:0000256" key="1">
    <source>
        <dbReference type="SAM" id="MobiDB-lite"/>
    </source>
</evidence>
<keyword evidence="3" id="KW-1185">Reference proteome</keyword>
<organism evidence="3">
    <name type="scientific">Micromonas pusilla (strain CCMP1545)</name>
    <name type="common">Picoplanktonic green alga</name>
    <dbReference type="NCBI Taxonomy" id="564608"/>
    <lineage>
        <taxon>Eukaryota</taxon>
        <taxon>Viridiplantae</taxon>
        <taxon>Chlorophyta</taxon>
        <taxon>Mamiellophyceae</taxon>
        <taxon>Mamiellales</taxon>
        <taxon>Mamiellaceae</taxon>
        <taxon>Micromonas</taxon>
    </lineage>
</organism>
<feature type="region of interest" description="Disordered" evidence="1">
    <location>
        <begin position="161"/>
        <end position="204"/>
    </location>
</feature>
<sequence>MDAMRARRDEVEATRAFAEHYFRRWDDARHESLATRALARASADVRAMSNALLLGGVRDVSRRDAALRAMWTRWIAYVSLRELVPRLCGDLVRHDCAIVAWKHWVYATEDALARSRVATEMGAKARERRARSEKRIDARGVNAARLRNLSAARRERQDEVWGFHMDARPPGGGWRKRREEAKRAKRAAGDDDDERERERDDDSDDDARVVMDFEAHSHTTRAWRAWKDAKKARLRDEDATAALLATAEAAREGMRARVEARAAARVEDKRRQLERVARKKSLERFASELKGRELELNAADGSRVTYVAAVKLQSAVRGWLERRRYEKKKSNPFERVAGLRELLDRGDRAFSAQERVLLKAKDDWAASERRLTRMMLTNDDAIAALRVATETLRRVLYTGSHTTASAW</sequence>
<dbReference type="AlphaFoldDB" id="C1N9L5"/>
<reference evidence="2 3" key="1">
    <citation type="journal article" date="2009" name="Science">
        <title>Green evolution and dynamic adaptations revealed by genomes of the marine picoeukaryotes Micromonas.</title>
        <authorList>
            <person name="Worden A.Z."/>
            <person name="Lee J.H."/>
            <person name="Mock T."/>
            <person name="Rouze P."/>
            <person name="Simmons M.P."/>
            <person name="Aerts A.L."/>
            <person name="Allen A.E."/>
            <person name="Cuvelier M.L."/>
            <person name="Derelle E."/>
            <person name="Everett M.V."/>
            <person name="Foulon E."/>
            <person name="Grimwood J."/>
            <person name="Gundlach H."/>
            <person name="Henrissat B."/>
            <person name="Napoli C."/>
            <person name="McDonald S.M."/>
            <person name="Parker M.S."/>
            <person name="Rombauts S."/>
            <person name="Salamov A."/>
            <person name="Von Dassow P."/>
            <person name="Badger J.H."/>
            <person name="Coutinho P.M."/>
            <person name="Demir E."/>
            <person name="Dubchak I."/>
            <person name="Gentemann C."/>
            <person name="Eikrem W."/>
            <person name="Gready J.E."/>
            <person name="John U."/>
            <person name="Lanier W."/>
            <person name="Lindquist E.A."/>
            <person name="Lucas S."/>
            <person name="Mayer K.F."/>
            <person name="Moreau H."/>
            <person name="Not F."/>
            <person name="Otillar R."/>
            <person name="Panaud O."/>
            <person name="Pangilinan J."/>
            <person name="Paulsen I."/>
            <person name="Piegu B."/>
            <person name="Poliakov A."/>
            <person name="Robbens S."/>
            <person name="Schmutz J."/>
            <person name="Toulza E."/>
            <person name="Wyss T."/>
            <person name="Zelensky A."/>
            <person name="Zhou K."/>
            <person name="Armbrust E.V."/>
            <person name="Bhattacharya D."/>
            <person name="Goodenough U.W."/>
            <person name="Van de Peer Y."/>
            <person name="Grigoriev I.V."/>
        </authorList>
    </citation>
    <scope>NUCLEOTIDE SEQUENCE [LARGE SCALE GENOMIC DNA]</scope>
    <source>
        <strain evidence="2 3">CCMP1545</strain>
    </source>
</reference>
<dbReference type="RefSeq" id="XP_003064305.1">
    <property type="nucleotide sequence ID" value="XM_003064259.1"/>
</dbReference>
<dbReference type="PROSITE" id="PS50096">
    <property type="entry name" value="IQ"/>
    <property type="match status" value="1"/>
</dbReference>
<dbReference type="Gene3D" id="1.20.5.190">
    <property type="match status" value="1"/>
</dbReference>
<dbReference type="Pfam" id="PF00612">
    <property type="entry name" value="IQ"/>
    <property type="match status" value="1"/>
</dbReference>